<dbReference type="Pfam" id="PF06140">
    <property type="entry name" value="Ifi-6-16"/>
    <property type="match status" value="1"/>
</dbReference>
<feature type="transmembrane region" description="Helical" evidence="7">
    <location>
        <begin position="187"/>
        <end position="205"/>
    </location>
</feature>
<keyword evidence="5 7" id="KW-0472">Membrane</keyword>
<feature type="region of interest" description="Disordered" evidence="6">
    <location>
        <begin position="30"/>
        <end position="50"/>
    </location>
</feature>
<dbReference type="EMBL" id="MU863652">
    <property type="protein sequence ID" value="KAK4099118.1"/>
    <property type="molecule type" value="Genomic_DNA"/>
</dbReference>
<evidence type="ECO:0000256" key="3">
    <source>
        <dbReference type="ARBA" id="ARBA00022692"/>
    </source>
</evidence>
<comment type="subcellular location">
    <subcellularLocation>
        <location evidence="1">Membrane</location>
        <topology evidence="1">Multi-pass membrane protein</topology>
    </subcellularLocation>
</comment>
<reference evidence="8" key="1">
    <citation type="journal article" date="2023" name="Mol. Phylogenet. Evol.">
        <title>Genome-scale phylogeny and comparative genomics of the fungal order Sordariales.</title>
        <authorList>
            <person name="Hensen N."/>
            <person name="Bonometti L."/>
            <person name="Westerberg I."/>
            <person name="Brannstrom I.O."/>
            <person name="Guillou S."/>
            <person name="Cros-Aarteil S."/>
            <person name="Calhoun S."/>
            <person name="Haridas S."/>
            <person name="Kuo A."/>
            <person name="Mondo S."/>
            <person name="Pangilinan J."/>
            <person name="Riley R."/>
            <person name="LaButti K."/>
            <person name="Andreopoulos B."/>
            <person name="Lipzen A."/>
            <person name="Chen C."/>
            <person name="Yan M."/>
            <person name="Daum C."/>
            <person name="Ng V."/>
            <person name="Clum A."/>
            <person name="Steindorff A."/>
            <person name="Ohm R.A."/>
            <person name="Martin F."/>
            <person name="Silar P."/>
            <person name="Natvig D.O."/>
            <person name="Lalanne C."/>
            <person name="Gautier V."/>
            <person name="Ament-Velasquez S.L."/>
            <person name="Kruys A."/>
            <person name="Hutchinson M.I."/>
            <person name="Powell A.J."/>
            <person name="Barry K."/>
            <person name="Miller A.N."/>
            <person name="Grigoriev I.V."/>
            <person name="Debuchy R."/>
            <person name="Gladieux P."/>
            <person name="Hiltunen Thoren M."/>
            <person name="Johannesson H."/>
        </authorList>
    </citation>
    <scope>NUCLEOTIDE SEQUENCE</scope>
    <source>
        <strain evidence="8">CBS 757.83</strain>
    </source>
</reference>
<evidence type="ECO:0000256" key="1">
    <source>
        <dbReference type="ARBA" id="ARBA00004141"/>
    </source>
</evidence>
<dbReference type="Gene3D" id="6.10.110.10">
    <property type="match status" value="1"/>
</dbReference>
<evidence type="ECO:0000256" key="6">
    <source>
        <dbReference type="SAM" id="MobiDB-lite"/>
    </source>
</evidence>
<comment type="similarity">
    <text evidence="2">Belongs to the IFI6/IFI27 family.</text>
</comment>
<name>A0AAN6SZF4_9PEZI</name>
<evidence type="ECO:0000256" key="7">
    <source>
        <dbReference type="SAM" id="Phobius"/>
    </source>
</evidence>
<comment type="caution">
    <text evidence="8">The sequence shown here is derived from an EMBL/GenBank/DDBJ whole genome shotgun (WGS) entry which is preliminary data.</text>
</comment>
<evidence type="ECO:0000256" key="4">
    <source>
        <dbReference type="ARBA" id="ARBA00022989"/>
    </source>
</evidence>
<evidence type="ECO:0000256" key="2">
    <source>
        <dbReference type="ARBA" id="ARBA00007262"/>
    </source>
</evidence>
<dbReference type="InterPro" id="IPR009311">
    <property type="entry name" value="IFI6/IFI27-like"/>
</dbReference>
<dbReference type="AlphaFoldDB" id="A0AAN6SZF4"/>
<protein>
    <submittedName>
        <fullName evidence="8">Uncharacterized protein</fullName>
    </submittedName>
</protein>
<feature type="transmembrane region" description="Helical" evidence="7">
    <location>
        <begin position="151"/>
        <end position="175"/>
    </location>
</feature>
<evidence type="ECO:0000256" key="5">
    <source>
        <dbReference type="ARBA" id="ARBA00023136"/>
    </source>
</evidence>
<evidence type="ECO:0000313" key="9">
    <source>
        <dbReference type="Proteomes" id="UP001305647"/>
    </source>
</evidence>
<gene>
    <name evidence="8" type="ORF">N658DRAFT_475797</name>
</gene>
<evidence type="ECO:0000313" key="8">
    <source>
        <dbReference type="EMBL" id="KAK4099118.1"/>
    </source>
</evidence>
<accession>A0AAN6SZF4</accession>
<dbReference type="GO" id="GO:0016020">
    <property type="term" value="C:membrane"/>
    <property type="evidence" value="ECO:0007669"/>
    <property type="project" value="UniProtKB-SubCell"/>
</dbReference>
<dbReference type="Proteomes" id="UP001305647">
    <property type="component" value="Unassembled WGS sequence"/>
</dbReference>
<sequence length="212" mass="23061">MDIPTTLMECLCGGNDAQLHKPARNNYTLISEKPPLESPPSATPRDAPTDDELASLTNKVLAVLVRSPAPAPNTDLTPQVIAATGVSATDWNSYLAEHLLRAIEGTLNGDHSTWGEAITDAYNHAVAFLKEELHELWEYAQEHPYEVAAEVVLTLLALGVCAVLFPVLLEVLGFAELGPVEGSFAAWWQRLYGGYVPAGSLFSFLQRMGMTW</sequence>
<keyword evidence="3 7" id="KW-0812">Transmembrane</keyword>
<keyword evidence="4 7" id="KW-1133">Transmembrane helix</keyword>
<keyword evidence="9" id="KW-1185">Reference proteome</keyword>
<reference evidence="8" key="2">
    <citation type="submission" date="2023-05" db="EMBL/GenBank/DDBJ databases">
        <authorList>
            <consortium name="Lawrence Berkeley National Laboratory"/>
            <person name="Steindorff A."/>
            <person name="Hensen N."/>
            <person name="Bonometti L."/>
            <person name="Westerberg I."/>
            <person name="Brannstrom I.O."/>
            <person name="Guillou S."/>
            <person name="Cros-Aarteil S."/>
            <person name="Calhoun S."/>
            <person name="Haridas S."/>
            <person name="Kuo A."/>
            <person name="Mondo S."/>
            <person name="Pangilinan J."/>
            <person name="Riley R."/>
            <person name="Labutti K."/>
            <person name="Andreopoulos B."/>
            <person name="Lipzen A."/>
            <person name="Chen C."/>
            <person name="Yanf M."/>
            <person name="Daum C."/>
            <person name="Ng V."/>
            <person name="Clum A."/>
            <person name="Ohm R."/>
            <person name="Martin F."/>
            <person name="Silar P."/>
            <person name="Natvig D."/>
            <person name="Lalanne C."/>
            <person name="Gautier V."/>
            <person name="Ament-Velasquez S.L."/>
            <person name="Kruys A."/>
            <person name="Hutchinson M.I."/>
            <person name="Powell A.J."/>
            <person name="Barry K."/>
            <person name="Miller A.N."/>
            <person name="Grigoriev I.V."/>
            <person name="Debuchy R."/>
            <person name="Gladieux P."/>
            <person name="Thoren M.H."/>
            <person name="Johannesson H."/>
        </authorList>
    </citation>
    <scope>NUCLEOTIDE SEQUENCE</scope>
    <source>
        <strain evidence="8">CBS 757.83</strain>
    </source>
</reference>
<dbReference type="InterPro" id="IPR038213">
    <property type="entry name" value="IFI6/IFI27-like_sf"/>
</dbReference>
<proteinExistence type="inferred from homology"/>
<organism evidence="8 9">
    <name type="scientific">Parathielavia hyrcaniae</name>
    <dbReference type="NCBI Taxonomy" id="113614"/>
    <lineage>
        <taxon>Eukaryota</taxon>
        <taxon>Fungi</taxon>
        <taxon>Dikarya</taxon>
        <taxon>Ascomycota</taxon>
        <taxon>Pezizomycotina</taxon>
        <taxon>Sordariomycetes</taxon>
        <taxon>Sordariomycetidae</taxon>
        <taxon>Sordariales</taxon>
        <taxon>Chaetomiaceae</taxon>
        <taxon>Parathielavia</taxon>
    </lineage>
</organism>